<keyword evidence="2" id="KW-0813">Transport</keyword>
<proteinExistence type="inferred from homology"/>
<comment type="similarity">
    <text evidence="1">Belongs to the ATPase alpha/beta chains family.</text>
</comment>
<dbReference type="Gene3D" id="3.40.50.12280">
    <property type="match status" value="1"/>
</dbReference>
<dbReference type="GO" id="GO:0045259">
    <property type="term" value="C:proton-transporting ATP synthase complex"/>
    <property type="evidence" value="ECO:0007669"/>
    <property type="project" value="InterPro"/>
</dbReference>
<dbReference type="SUPFAM" id="SSF50615">
    <property type="entry name" value="N-terminal domain of alpha and beta subunits of F1 ATP synthase"/>
    <property type="match status" value="1"/>
</dbReference>
<gene>
    <name evidence="5" type="ORF">Ahy_B10g102967</name>
</gene>
<evidence type="ECO:0000256" key="3">
    <source>
        <dbReference type="ARBA" id="ARBA00022781"/>
    </source>
</evidence>
<dbReference type="InterPro" id="IPR005294">
    <property type="entry name" value="ATP_synth_F1_asu"/>
</dbReference>
<feature type="domain" description="ATPase F1/V1/A1 complex alpha/beta subunit N-terminal" evidence="4">
    <location>
        <begin position="203"/>
        <end position="259"/>
    </location>
</feature>
<dbReference type="STRING" id="3818.A0A444X3A3"/>
<dbReference type="PROSITE" id="PS01150">
    <property type="entry name" value="COMPLEX1_20K"/>
    <property type="match status" value="1"/>
</dbReference>
<dbReference type="InterPro" id="IPR036121">
    <property type="entry name" value="ATPase_F1/V1/A1_a/bsu_N_sf"/>
</dbReference>
<dbReference type="InterPro" id="IPR006138">
    <property type="entry name" value="NADH_UQ_OxRdtase_20Kd_su"/>
</dbReference>
<evidence type="ECO:0000256" key="2">
    <source>
        <dbReference type="ARBA" id="ARBA00022448"/>
    </source>
</evidence>
<dbReference type="Proteomes" id="UP000289738">
    <property type="component" value="Chromosome B10"/>
</dbReference>
<dbReference type="GO" id="GO:0005524">
    <property type="term" value="F:ATP binding"/>
    <property type="evidence" value="ECO:0007669"/>
    <property type="project" value="UniProtKB-KW"/>
</dbReference>
<dbReference type="Gene3D" id="2.40.30.20">
    <property type="match status" value="1"/>
</dbReference>
<protein>
    <recommendedName>
        <fullName evidence="4">ATPase F1/V1/A1 complex alpha/beta subunit N-terminal domain-containing protein</fullName>
    </recommendedName>
</protein>
<dbReference type="EMBL" id="SDMP01000020">
    <property type="protein sequence ID" value="RYQ84072.1"/>
    <property type="molecule type" value="Genomic_DNA"/>
</dbReference>
<dbReference type="FunFam" id="3.40.50.12280:FF:000010">
    <property type="entry name" value="NAD(P)H-quinone oxidoreductase subunit K, chloroplastic"/>
    <property type="match status" value="1"/>
</dbReference>
<evidence type="ECO:0000259" key="4">
    <source>
        <dbReference type="Pfam" id="PF02874"/>
    </source>
</evidence>
<comment type="caution">
    <text evidence="5">The sequence shown here is derived from an EMBL/GenBank/DDBJ whole genome shotgun (WGS) entry which is preliminary data.</text>
</comment>
<dbReference type="GO" id="GO:0051539">
    <property type="term" value="F:4 iron, 4 sulfur cluster binding"/>
    <property type="evidence" value="ECO:0007669"/>
    <property type="project" value="InterPro"/>
</dbReference>
<dbReference type="Pfam" id="PF02874">
    <property type="entry name" value="ATP-synt_ab_N"/>
    <property type="match status" value="1"/>
</dbReference>
<name>A0A444X3A3_ARAHY</name>
<organism evidence="5 6">
    <name type="scientific">Arachis hypogaea</name>
    <name type="common">Peanut</name>
    <dbReference type="NCBI Taxonomy" id="3818"/>
    <lineage>
        <taxon>Eukaryota</taxon>
        <taxon>Viridiplantae</taxon>
        <taxon>Streptophyta</taxon>
        <taxon>Embryophyta</taxon>
        <taxon>Tracheophyta</taxon>
        <taxon>Spermatophyta</taxon>
        <taxon>Magnoliopsida</taxon>
        <taxon>eudicotyledons</taxon>
        <taxon>Gunneridae</taxon>
        <taxon>Pentapetalae</taxon>
        <taxon>rosids</taxon>
        <taxon>fabids</taxon>
        <taxon>Fabales</taxon>
        <taxon>Fabaceae</taxon>
        <taxon>Papilionoideae</taxon>
        <taxon>50 kb inversion clade</taxon>
        <taxon>dalbergioids sensu lato</taxon>
        <taxon>Dalbergieae</taxon>
        <taxon>Pterocarpus clade</taxon>
        <taxon>Arachis</taxon>
    </lineage>
</organism>
<sequence>MTRRIKPRVRTLFISLGYPGIVGCQGSTDSYNTIRGVDKLIPVDVYLPRCPPKPKAIIVAITKLRKKISREIDEDHIRSQQENRCFTTNRKFHVERNTHTGNYNQGFFYQPPFTSEITSDIFFKYKKKALQDKTWAAETRACWVNRIRYYGRATKVSLGELVNTTSDLEIEFIPENANARVAIELKDKKSIELEWLKIDFYRDSIARIYGLDELMAGELVKFEEGTIGIALNLESNNVGVILMGDGLMIQEGSSIKATGRIAQIPGQRTRRCLGCATGGSGEVGIGEHSSWGGLTT</sequence>
<dbReference type="InterPro" id="IPR023366">
    <property type="entry name" value="ATP_synth_asu-like_sf"/>
</dbReference>
<keyword evidence="6" id="KW-1185">Reference proteome</keyword>
<keyword evidence="3" id="KW-0375">Hydrogen ion transport</keyword>
<dbReference type="GO" id="GO:0046933">
    <property type="term" value="F:proton-transporting ATP synthase activity, rotational mechanism"/>
    <property type="evidence" value="ECO:0007669"/>
    <property type="project" value="InterPro"/>
</dbReference>
<dbReference type="PANTHER" id="PTHR48082:SF2">
    <property type="entry name" value="ATP SYNTHASE SUBUNIT ALPHA, MITOCHONDRIAL"/>
    <property type="match status" value="1"/>
</dbReference>
<dbReference type="PROSITE" id="PS51257">
    <property type="entry name" value="PROKAR_LIPOPROTEIN"/>
    <property type="match status" value="1"/>
</dbReference>
<evidence type="ECO:0000256" key="1">
    <source>
        <dbReference type="ARBA" id="ARBA00008936"/>
    </source>
</evidence>
<dbReference type="SUPFAM" id="SSF56770">
    <property type="entry name" value="HydA/Nqo6-like"/>
    <property type="match status" value="1"/>
</dbReference>
<dbReference type="CDD" id="cd18116">
    <property type="entry name" value="ATP-synt_F1_alpha_N"/>
    <property type="match status" value="1"/>
</dbReference>
<dbReference type="AlphaFoldDB" id="A0A444X3A3"/>
<evidence type="ECO:0000313" key="6">
    <source>
        <dbReference type="Proteomes" id="UP000289738"/>
    </source>
</evidence>
<keyword evidence="3" id="KW-0406">Ion transport</keyword>
<reference evidence="5 6" key="1">
    <citation type="submission" date="2019-01" db="EMBL/GenBank/DDBJ databases">
        <title>Sequencing of cultivated peanut Arachis hypogaea provides insights into genome evolution and oil improvement.</title>
        <authorList>
            <person name="Chen X."/>
        </authorList>
    </citation>
    <scope>NUCLEOTIDE SEQUENCE [LARGE SCALE GENOMIC DNA]</scope>
    <source>
        <strain evidence="6">cv. Fuhuasheng</strain>
        <tissue evidence="5">Leaves</tissue>
    </source>
</reference>
<accession>A0A444X3A3</accession>
<dbReference type="InterPro" id="IPR004100">
    <property type="entry name" value="ATPase_F1/V1/A1_a/bsu_N"/>
</dbReference>
<dbReference type="GO" id="GO:0048038">
    <property type="term" value="F:quinone binding"/>
    <property type="evidence" value="ECO:0007669"/>
    <property type="project" value="InterPro"/>
</dbReference>
<evidence type="ECO:0000313" key="5">
    <source>
        <dbReference type="EMBL" id="RYQ84072.1"/>
    </source>
</evidence>
<dbReference type="PANTHER" id="PTHR48082">
    <property type="entry name" value="ATP SYNTHASE SUBUNIT ALPHA, MITOCHONDRIAL"/>
    <property type="match status" value="1"/>
</dbReference>
<dbReference type="GO" id="GO:0043531">
    <property type="term" value="F:ADP binding"/>
    <property type="evidence" value="ECO:0007669"/>
    <property type="project" value="TreeGrafter"/>
</dbReference>
<dbReference type="GO" id="GO:0008137">
    <property type="term" value="F:NADH dehydrogenase (ubiquinone) activity"/>
    <property type="evidence" value="ECO:0007669"/>
    <property type="project" value="InterPro"/>
</dbReference>